<dbReference type="EMBL" id="BAAAGX010000015">
    <property type="protein sequence ID" value="GAA0249953.1"/>
    <property type="molecule type" value="Genomic_DNA"/>
</dbReference>
<dbReference type="PANTHER" id="PTHR30055">
    <property type="entry name" value="HTH-TYPE TRANSCRIPTIONAL REGULATOR RUTR"/>
    <property type="match status" value="1"/>
</dbReference>
<dbReference type="InterPro" id="IPR039538">
    <property type="entry name" value="BetI_C"/>
</dbReference>
<dbReference type="InterPro" id="IPR009057">
    <property type="entry name" value="Homeodomain-like_sf"/>
</dbReference>
<keyword evidence="2" id="KW-0238">DNA-binding</keyword>
<proteinExistence type="predicted"/>
<name>A0ABN0UGL7_9ACTN</name>
<evidence type="ECO:0000313" key="6">
    <source>
        <dbReference type="Proteomes" id="UP001500967"/>
    </source>
</evidence>
<feature type="domain" description="BetI-type transcriptional repressor C-terminal" evidence="4">
    <location>
        <begin position="52"/>
        <end position="164"/>
    </location>
</feature>
<protein>
    <submittedName>
        <fullName evidence="5">TetR/AcrR family transcriptional regulator</fullName>
    </submittedName>
</protein>
<dbReference type="Gene3D" id="1.10.357.10">
    <property type="entry name" value="Tetracycline Repressor, domain 2"/>
    <property type="match status" value="1"/>
</dbReference>
<dbReference type="PANTHER" id="PTHR30055:SF234">
    <property type="entry name" value="HTH-TYPE TRANSCRIPTIONAL REGULATOR BETI"/>
    <property type="match status" value="1"/>
</dbReference>
<sequence>MADIGAGLGMTGAHLLYYFESKTDLFMASLRIVESDLRERAESAFAELATAQERWRWLVDAAAPSGLRDSNLMMWLEAWSEAVHDPAVHQLITELETGWQGLVREVLEYGVQTGELDADLDVETFVEGFSALLDGLTIRAVVGYRPVDKARIVEICDRFAEAHLRWNTPAPV</sequence>
<dbReference type="Proteomes" id="UP001500967">
    <property type="component" value="Unassembled WGS sequence"/>
</dbReference>
<keyword evidence="6" id="KW-1185">Reference proteome</keyword>
<evidence type="ECO:0000256" key="1">
    <source>
        <dbReference type="ARBA" id="ARBA00023015"/>
    </source>
</evidence>
<gene>
    <name evidence="5" type="ORF">GCM10009539_38960</name>
</gene>
<dbReference type="InterPro" id="IPR050109">
    <property type="entry name" value="HTH-type_TetR-like_transc_reg"/>
</dbReference>
<evidence type="ECO:0000256" key="3">
    <source>
        <dbReference type="ARBA" id="ARBA00023163"/>
    </source>
</evidence>
<evidence type="ECO:0000313" key="5">
    <source>
        <dbReference type="EMBL" id="GAA0249953.1"/>
    </source>
</evidence>
<dbReference type="SUPFAM" id="SSF46689">
    <property type="entry name" value="Homeodomain-like"/>
    <property type="match status" value="1"/>
</dbReference>
<keyword evidence="3" id="KW-0804">Transcription</keyword>
<reference evidence="5 6" key="1">
    <citation type="journal article" date="2019" name="Int. J. Syst. Evol. Microbiol.">
        <title>The Global Catalogue of Microorganisms (GCM) 10K type strain sequencing project: providing services to taxonomists for standard genome sequencing and annotation.</title>
        <authorList>
            <consortium name="The Broad Institute Genomics Platform"/>
            <consortium name="The Broad Institute Genome Sequencing Center for Infectious Disease"/>
            <person name="Wu L."/>
            <person name="Ma J."/>
        </authorList>
    </citation>
    <scope>NUCLEOTIDE SEQUENCE [LARGE SCALE GENOMIC DNA]</scope>
    <source>
        <strain evidence="5 6">JCM 10425</strain>
    </source>
</reference>
<comment type="caution">
    <text evidence="5">The sequence shown here is derived from an EMBL/GenBank/DDBJ whole genome shotgun (WGS) entry which is preliminary data.</text>
</comment>
<dbReference type="InterPro" id="IPR036271">
    <property type="entry name" value="Tet_transcr_reg_TetR-rel_C_sf"/>
</dbReference>
<keyword evidence="1" id="KW-0805">Transcription regulation</keyword>
<accession>A0ABN0UGL7</accession>
<dbReference type="SUPFAM" id="SSF48498">
    <property type="entry name" value="Tetracyclin repressor-like, C-terminal domain"/>
    <property type="match status" value="1"/>
</dbReference>
<organism evidence="5 6">
    <name type="scientific">Cryptosporangium japonicum</name>
    <dbReference type="NCBI Taxonomy" id="80872"/>
    <lineage>
        <taxon>Bacteria</taxon>
        <taxon>Bacillati</taxon>
        <taxon>Actinomycetota</taxon>
        <taxon>Actinomycetes</taxon>
        <taxon>Cryptosporangiales</taxon>
        <taxon>Cryptosporangiaceae</taxon>
        <taxon>Cryptosporangium</taxon>
    </lineage>
</organism>
<evidence type="ECO:0000259" key="4">
    <source>
        <dbReference type="Pfam" id="PF13977"/>
    </source>
</evidence>
<dbReference type="Pfam" id="PF13977">
    <property type="entry name" value="TetR_C_6"/>
    <property type="match status" value="1"/>
</dbReference>
<evidence type="ECO:0000256" key="2">
    <source>
        <dbReference type="ARBA" id="ARBA00023125"/>
    </source>
</evidence>